<proteinExistence type="predicted"/>
<reference evidence="1 2" key="1">
    <citation type="journal article" date="2021" name="DNA Res.">
        <title>Genome analysis of Candida subhashii reveals its hybrid nature and dual mitochondrial genome conformations.</title>
        <authorList>
            <person name="Mixao V."/>
            <person name="Hegedusova E."/>
            <person name="Saus E."/>
            <person name="Pryszcz L.P."/>
            <person name="Cillingova A."/>
            <person name="Nosek J."/>
            <person name="Gabaldon T."/>
        </authorList>
    </citation>
    <scope>NUCLEOTIDE SEQUENCE [LARGE SCALE GENOMIC DNA]</scope>
    <source>
        <strain evidence="1 2">CBS 10753</strain>
    </source>
</reference>
<dbReference type="PANTHER" id="PTHR36091:SF1">
    <property type="entry name" value="ALTERED INHERITANCE OF MITOCHONDRIA PROTEIN 9, MITOCHONDRIAL"/>
    <property type="match status" value="1"/>
</dbReference>
<evidence type="ECO:0000313" key="1">
    <source>
        <dbReference type="EMBL" id="KAG7662429.1"/>
    </source>
</evidence>
<gene>
    <name evidence="1" type="ORF">J8A68_004077</name>
</gene>
<dbReference type="RefSeq" id="XP_049262662.1">
    <property type="nucleotide sequence ID" value="XM_049407998.1"/>
</dbReference>
<dbReference type="GeneID" id="73470877"/>
<evidence type="ECO:0000313" key="2">
    <source>
        <dbReference type="Proteomes" id="UP000694255"/>
    </source>
</evidence>
<name>A0A8J5Q762_9ASCO</name>
<dbReference type="AlphaFoldDB" id="A0A8J5Q762"/>
<sequence length="659" mass="75185">MGSSSFFIRYPCKSPTATMLSRISRNALVSAKSTRNLTSTLLKSSTATKSIRFLATTSEKPTEVFTKLSDANDPNRSQFFQYTWGSWLKDDKLKKLQRVTFFSIEGISSIIEELNIARNAKENIDTSGEPLLKQPQQLKDGTYILSNNLGKDVIGSLGEGTSKLLIKSIASIHEGKHHRIYKITLSTGKELVLRIPYKLDSDYAISQKIKSEVATMDFLRLKLGLNVPKVLAYGDSKLNSLQAPFILEEFIDGELLMKKWVPLAPDSEETTSKLKSVIEPISEFQDKLLSITFNKSGSLYFRNDVDVKLQSELPYDGEENPLLKNRWRIGSSVERPFTKNKNKLSKSKVDQYNGPWDADKPLDVVTAVADIELENAKNRLSLVQADAGETSSEDLINKQIKTFEHLKQVGNQLFNPKSKSIMNAEELFKPRLYVPDLDPLNVIQTKDKGNYFIDFENTTIKPFILSSYPNFVAYHGAKIYNLEEDIPGYNQMDEVEKQQYQFMYFKTRNERLWELELNSKRHDLIAVASPHIKVLKSPYVQALELKNDKDYLYVEGSIVQLQAMWEAYVANELVDSTDTEFPIEFDQEYLDEFHKDLEQYQVETVSSPFAATGGWIPQDMFTTLKDQGIIVEGENGEYKIETEKVLEQTPEEKENEDKN</sequence>
<organism evidence="1 2">
    <name type="scientific">[Candida] subhashii</name>
    <dbReference type="NCBI Taxonomy" id="561895"/>
    <lineage>
        <taxon>Eukaryota</taxon>
        <taxon>Fungi</taxon>
        <taxon>Dikarya</taxon>
        <taxon>Ascomycota</taxon>
        <taxon>Saccharomycotina</taxon>
        <taxon>Pichiomycetes</taxon>
        <taxon>Debaryomycetaceae</taxon>
        <taxon>Spathaspora</taxon>
    </lineage>
</organism>
<comment type="caution">
    <text evidence="1">The sequence shown here is derived from an EMBL/GenBank/DDBJ whole genome shotgun (WGS) entry which is preliminary data.</text>
</comment>
<accession>A0A8J5Q762</accession>
<dbReference type="EMBL" id="JAGSYN010000179">
    <property type="protein sequence ID" value="KAG7662429.1"/>
    <property type="molecule type" value="Genomic_DNA"/>
</dbReference>
<dbReference type="PANTHER" id="PTHR36091">
    <property type="entry name" value="ALTERED INHERITANCE OF MITOCHONDRIA PROTEIN 9, MITOCHONDRIAL"/>
    <property type="match status" value="1"/>
</dbReference>
<dbReference type="GO" id="GO:0005739">
    <property type="term" value="C:mitochondrion"/>
    <property type="evidence" value="ECO:0007669"/>
    <property type="project" value="TreeGrafter"/>
</dbReference>
<dbReference type="OrthoDB" id="2968323at2759"/>
<dbReference type="Proteomes" id="UP000694255">
    <property type="component" value="Unassembled WGS sequence"/>
</dbReference>
<protein>
    <submittedName>
        <fullName evidence="1">AIM9</fullName>
    </submittedName>
</protein>
<dbReference type="InterPro" id="IPR051035">
    <property type="entry name" value="Mito_inheritance_9"/>
</dbReference>
<keyword evidence="2" id="KW-1185">Reference proteome</keyword>